<dbReference type="Proteomes" id="UP000628017">
    <property type="component" value="Unassembled WGS sequence"/>
</dbReference>
<sequence length="303" mass="33769">MLVGVYSMKLVMILLVRDEADIVRQNIAFHLACGVDHVIAIDNGSVDGTRDILADLVGQAPITIVDEPGRDYAQSTWVNQAIFQAKDRLKADWIFSNDADEFWLTQDNDLKAELTRTPAHILNVTRRNMVFAHDAPPPEGGWAQGLVYRVADPVARPPIDDIYADNLPCPYFYMNLPPKVIFRAEGFGGIGMGNHNAQFVSDVTKAEAEMVIYHYPVRSAAQFERKVVQGGAAFLNHKNLGKMTGWHWRRWHRMEQAGGIELPLRDALPSQDMLKADLETGRVLRDLRGLEALQAALGTEPAA</sequence>
<name>A0A916R5K7_9RHOB</name>
<keyword evidence="2" id="KW-1185">Reference proteome</keyword>
<dbReference type="SUPFAM" id="SSF53448">
    <property type="entry name" value="Nucleotide-diphospho-sugar transferases"/>
    <property type="match status" value="1"/>
</dbReference>
<protein>
    <recommendedName>
        <fullName evidence="3">Glycosyltransferase family 2 protein</fullName>
    </recommendedName>
</protein>
<evidence type="ECO:0000313" key="2">
    <source>
        <dbReference type="Proteomes" id="UP000628017"/>
    </source>
</evidence>
<reference evidence="1" key="2">
    <citation type="submission" date="2020-09" db="EMBL/GenBank/DDBJ databases">
        <authorList>
            <person name="Sun Q."/>
            <person name="Zhou Y."/>
        </authorList>
    </citation>
    <scope>NUCLEOTIDE SEQUENCE</scope>
    <source>
        <strain evidence="1">CGMCC 1.15880</strain>
    </source>
</reference>
<organism evidence="1 2">
    <name type="scientific">Neptunicoccus cionae</name>
    <dbReference type="NCBI Taxonomy" id="2035344"/>
    <lineage>
        <taxon>Bacteria</taxon>
        <taxon>Pseudomonadati</taxon>
        <taxon>Pseudomonadota</taxon>
        <taxon>Alphaproteobacteria</taxon>
        <taxon>Rhodobacterales</taxon>
        <taxon>Paracoccaceae</taxon>
        <taxon>Neptunicoccus</taxon>
    </lineage>
</organism>
<evidence type="ECO:0008006" key="3">
    <source>
        <dbReference type="Google" id="ProtNLM"/>
    </source>
</evidence>
<gene>
    <name evidence="1" type="ORF">GCM10011498_33360</name>
</gene>
<comment type="caution">
    <text evidence="1">The sequence shown here is derived from an EMBL/GenBank/DDBJ whole genome shotgun (WGS) entry which is preliminary data.</text>
</comment>
<dbReference type="Gene3D" id="3.90.550.10">
    <property type="entry name" value="Spore Coat Polysaccharide Biosynthesis Protein SpsA, Chain A"/>
    <property type="match status" value="1"/>
</dbReference>
<dbReference type="EMBL" id="BMKA01000006">
    <property type="protein sequence ID" value="GGA29500.1"/>
    <property type="molecule type" value="Genomic_DNA"/>
</dbReference>
<accession>A0A916R5K7</accession>
<dbReference type="AlphaFoldDB" id="A0A916R5K7"/>
<dbReference type="Pfam" id="PF13704">
    <property type="entry name" value="Glyco_tranf_2_4"/>
    <property type="match status" value="1"/>
</dbReference>
<evidence type="ECO:0000313" key="1">
    <source>
        <dbReference type="EMBL" id="GGA29500.1"/>
    </source>
</evidence>
<proteinExistence type="predicted"/>
<reference evidence="1" key="1">
    <citation type="journal article" date="2014" name="Int. J. Syst. Evol. Microbiol.">
        <title>Complete genome sequence of Corynebacterium casei LMG S-19264T (=DSM 44701T), isolated from a smear-ripened cheese.</title>
        <authorList>
            <consortium name="US DOE Joint Genome Institute (JGI-PGF)"/>
            <person name="Walter F."/>
            <person name="Albersmeier A."/>
            <person name="Kalinowski J."/>
            <person name="Ruckert C."/>
        </authorList>
    </citation>
    <scope>NUCLEOTIDE SEQUENCE</scope>
    <source>
        <strain evidence="1">CGMCC 1.15880</strain>
    </source>
</reference>
<dbReference type="InterPro" id="IPR029044">
    <property type="entry name" value="Nucleotide-diphossugar_trans"/>
</dbReference>